<evidence type="ECO:0008006" key="4">
    <source>
        <dbReference type="Google" id="ProtNLM"/>
    </source>
</evidence>
<feature type="region of interest" description="Disordered" evidence="1">
    <location>
        <begin position="1"/>
        <end position="110"/>
    </location>
</feature>
<feature type="compositionally biased region" description="Polar residues" evidence="1">
    <location>
        <begin position="39"/>
        <end position="49"/>
    </location>
</feature>
<dbReference type="OrthoDB" id="2316594at2759"/>
<dbReference type="PANTHER" id="PTHR42957:SF1">
    <property type="entry name" value="HELICASE MJ1565-RELATED"/>
    <property type="match status" value="1"/>
</dbReference>
<sequence length="578" mass="62808">MSAKGKEKMTATATDRIEGMPPSKDGVLKQSIPRRMQPNAVQRTASFTSLPKPPPSPSIANRTNGNTMQPSLPNNPHISFARQTLSGTPSPQELNGYSVTNPSTRSGASVAPRDFAHEELELLHDSISDVRGRSNDHELRTAPIITRDAYVAAGYREGATQYGVLGSILSIHNKNNVPYRPVNPQLYVNTNAPFSAVVCGVQGSGKSHTVSLLLESMFIPNMRSTGTLQKPLSGLVLHFGEGGPSSRPSEAAWISSSHFPGVQTPSVKVYVSRSSLNTMRAVYAPLGDGVTVEPLFFSQDELDAQAFLSMMAVGSSESAPLYIQGILSILRDLGENFTYPEFMRQLDVKKESFNNMQLAGLEQRMALLTSFMSPNMKPQTRFAESQLTIIDLSDPFIDPASACGLFEIITRLFVRADVGTGKVLVVDEAHKYLSPTKSSSGLTKSLLTLTREQRHLAMRVVISTQEPTVVPPVLLDLCTVTILHRFSSPSWWEHLAKHVSADISAEDAFDRVVRLQTGEAIVLAASGLGVFPDTPDTARTGHIAPVPKLGQFGRRYVLMKTRRKITRDGGASILVVDG</sequence>
<protein>
    <recommendedName>
        <fullName evidence="4">Zona occludens toxin N-terminal domain-containing protein</fullName>
    </recommendedName>
</protein>
<dbReference type="EMBL" id="JABBWG010000008">
    <property type="protein sequence ID" value="KAG1820344.1"/>
    <property type="molecule type" value="Genomic_DNA"/>
</dbReference>
<evidence type="ECO:0000313" key="3">
    <source>
        <dbReference type="Proteomes" id="UP000807769"/>
    </source>
</evidence>
<dbReference type="PANTHER" id="PTHR42957">
    <property type="entry name" value="HELICASE MJ1565-RELATED"/>
    <property type="match status" value="1"/>
</dbReference>
<reference evidence="2" key="1">
    <citation type="journal article" date="2020" name="New Phytol.">
        <title>Comparative genomics reveals dynamic genome evolution in host specialist ectomycorrhizal fungi.</title>
        <authorList>
            <person name="Lofgren L.A."/>
            <person name="Nguyen N.H."/>
            <person name="Vilgalys R."/>
            <person name="Ruytinx J."/>
            <person name="Liao H.L."/>
            <person name="Branco S."/>
            <person name="Kuo A."/>
            <person name="LaButti K."/>
            <person name="Lipzen A."/>
            <person name="Andreopoulos W."/>
            <person name="Pangilinan J."/>
            <person name="Riley R."/>
            <person name="Hundley H."/>
            <person name="Na H."/>
            <person name="Barry K."/>
            <person name="Grigoriev I.V."/>
            <person name="Stajich J.E."/>
            <person name="Kennedy P.G."/>
        </authorList>
    </citation>
    <scope>NUCLEOTIDE SEQUENCE</scope>
    <source>
        <strain evidence="2">MN1</strain>
    </source>
</reference>
<dbReference type="SUPFAM" id="SSF52540">
    <property type="entry name" value="P-loop containing nucleoside triphosphate hydrolases"/>
    <property type="match status" value="1"/>
</dbReference>
<dbReference type="RefSeq" id="XP_041195615.1">
    <property type="nucleotide sequence ID" value="XM_041335064.1"/>
</dbReference>
<dbReference type="GeneID" id="64629081"/>
<evidence type="ECO:0000256" key="1">
    <source>
        <dbReference type="SAM" id="MobiDB-lite"/>
    </source>
</evidence>
<dbReference type="Proteomes" id="UP000807769">
    <property type="component" value="Unassembled WGS sequence"/>
</dbReference>
<gene>
    <name evidence="2" type="ORF">BJ212DRAFT_1339552</name>
</gene>
<dbReference type="AlphaFoldDB" id="A0A9P7EFN7"/>
<accession>A0A9P7EFN7</accession>
<evidence type="ECO:0000313" key="2">
    <source>
        <dbReference type="EMBL" id="KAG1820344.1"/>
    </source>
</evidence>
<dbReference type="InterPro" id="IPR008571">
    <property type="entry name" value="HerA-like"/>
</dbReference>
<feature type="compositionally biased region" description="Polar residues" evidence="1">
    <location>
        <begin position="58"/>
        <end position="107"/>
    </location>
</feature>
<proteinExistence type="predicted"/>
<name>A0A9P7EFN7_9AGAM</name>
<keyword evidence="3" id="KW-1185">Reference proteome</keyword>
<comment type="caution">
    <text evidence="2">The sequence shown here is derived from an EMBL/GenBank/DDBJ whole genome shotgun (WGS) entry which is preliminary data.</text>
</comment>
<organism evidence="2 3">
    <name type="scientific">Suillus subaureus</name>
    <dbReference type="NCBI Taxonomy" id="48587"/>
    <lineage>
        <taxon>Eukaryota</taxon>
        <taxon>Fungi</taxon>
        <taxon>Dikarya</taxon>
        <taxon>Basidiomycota</taxon>
        <taxon>Agaricomycotina</taxon>
        <taxon>Agaricomycetes</taxon>
        <taxon>Agaricomycetidae</taxon>
        <taxon>Boletales</taxon>
        <taxon>Suillineae</taxon>
        <taxon>Suillaceae</taxon>
        <taxon>Suillus</taxon>
    </lineage>
</organism>
<dbReference type="Gene3D" id="3.40.50.300">
    <property type="entry name" value="P-loop containing nucleotide triphosphate hydrolases"/>
    <property type="match status" value="1"/>
</dbReference>
<dbReference type="InterPro" id="IPR027417">
    <property type="entry name" value="P-loop_NTPase"/>
</dbReference>